<dbReference type="InterPro" id="IPR025714">
    <property type="entry name" value="Methyltranfer_dom"/>
</dbReference>
<dbReference type="AlphaFoldDB" id="A0A2J0LR80"/>
<reference evidence="2 3" key="1">
    <citation type="submission" date="2017-09" db="EMBL/GenBank/DDBJ databases">
        <title>Depth-based differentiation of microbial function through sediment-hosted aquifers and enrichment of novel symbionts in the deep terrestrial subsurface.</title>
        <authorList>
            <person name="Probst A.J."/>
            <person name="Ladd B."/>
            <person name="Jarett J.K."/>
            <person name="Geller-Mcgrath D.E."/>
            <person name="Sieber C.M."/>
            <person name="Emerson J.B."/>
            <person name="Anantharaman K."/>
            <person name="Thomas B.C."/>
            <person name="Malmstrom R."/>
            <person name="Stieglmeier M."/>
            <person name="Klingl A."/>
            <person name="Woyke T."/>
            <person name="Ryan C.M."/>
            <person name="Banfield J.F."/>
        </authorList>
    </citation>
    <scope>NUCLEOTIDE SEQUENCE [LARGE SCALE GENOMIC DNA]</scope>
    <source>
        <strain evidence="2">CG12_big_fil_rev_8_21_14_0_65_43_15</strain>
    </source>
</reference>
<evidence type="ECO:0000313" key="3">
    <source>
        <dbReference type="Proteomes" id="UP000231267"/>
    </source>
</evidence>
<feature type="domain" description="Methyltransferase" evidence="1">
    <location>
        <begin position="44"/>
        <end position="161"/>
    </location>
</feature>
<dbReference type="Gene3D" id="3.40.50.150">
    <property type="entry name" value="Vaccinia Virus protein VP39"/>
    <property type="match status" value="1"/>
</dbReference>
<evidence type="ECO:0000313" key="2">
    <source>
        <dbReference type="EMBL" id="PIW66347.1"/>
    </source>
</evidence>
<dbReference type="InterPro" id="IPR029063">
    <property type="entry name" value="SAM-dependent_MTases_sf"/>
</dbReference>
<dbReference type="EMBL" id="PFGP01000092">
    <property type="protein sequence ID" value="PIW66347.1"/>
    <property type="molecule type" value="Genomic_DNA"/>
</dbReference>
<accession>A0A2J0LR80</accession>
<comment type="caution">
    <text evidence="2">The sequence shown here is derived from an EMBL/GenBank/DDBJ whole genome shotgun (WGS) entry which is preliminary data.</text>
</comment>
<dbReference type="SUPFAM" id="SSF53335">
    <property type="entry name" value="S-adenosyl-L-methionine-dependent methyltransferases"/>
    <property type="match status" value="1"/>
</dbReference>
<protein>
    <recommendedName>
        <fullName evidence="1">Methyltransferase domain-containing protein</fullName>
    </recommendedName>
</protein>
<dbReference type="PANTHER" id="PTHR43861">
    <property type="entry name" value="TRANS-ACONITATE 2-METHYLTRANSFERASE-RELATED"/>
    <property type="match status" value="1"/>
</dbReference>
<proteinExistence type="predicted"/>
<organism evidence="2 3">
    <name type="scientific">Candidatus Taenaricola geysiri</name>
    <dbReference type="NCBI Taxonomy" id="1974752"/>
    <lineage>
        <taxon>Bacteria</taxon>
        <taxon>Pseudomonadati</taxon>
        <taxon>Candidatus Omnitrophota</taxon>
        <taxon>Candidatus Taenaricola</taxon>
    </lineage>
</organism>
<evidence type="ECO:0000259" key="1">
    <source>
        <dbReference type="Pfam" id="PF13847"/>
    </source>
</evidence>
<name>A0A2J0LR80_9BACT</name>
<dbReference type="Proteomes" id="UP000231267">
    <property type="component" value="Unassembled WGS sequence"/>
</dbReference>
<sequence>MPMDRIKENHRNYLKRIKCYKKFGYDALKERAVIYEKSWPVSGRMLEVGTGKGYFTIQLAKNGHRFISIDISEEEQNYARMNIGYLGLENLVEFKIENAECLSFGKNDFDIVFSINTMHHFLRPEKSLDEMIKVLAVGGKIVLSDFTPEGFKLIEKIHESEGRKHVFAADKLDKAVIYLKKRSFKIEEYRTKHQKIVVAQ</sequence>
<gene>
    <name evidence="2" type="ORF">COW11_03815</name>
</gene>
<dbReference type="CDD" id="cd02440">
    <property type="entry name" value="AdoMet_MTases"/>
    <property type="match status" value="1"/>
</dbReference>
<dbReference type="Pfam" id="PF13847">
    <property type="entry name" value="Methyltransf_31"/>
    <property type="match status" value="1"/>
</dbReference>